<dbReference type="PANTHER" id="PTHR42953">
    <property type="entry name" value="HIGH-AFFINITY ZINC UPTAKE SYSTEM PROTEIN ZNUA-RELATED"/>
    <property type="match status" value="1"/>
</dbReference>
<evidence type="ECO:0000313" key="8">
    <source>
        <dbReference type="Proteomes" id="UP000185479"/>
    </source>
</evidence>
<name>A0A1L7CP47_CORFL</name>
<evidence type="ECO:0000256" key="5">
    <source>
        <dbReference type="SAM" id="SignalP"/>
    </source>
</evidence>
<evidence type="ECO:0000313" key="6">
    <source>
        <dbReference type="EMBL" id="APT87622.1"/>
    </source>
</evidence>
<keyword evidence="8" id="KW-1185">Reference proteome</keyword>
<reference evidence="7 9" key="2">
    <citation type="submission" date="2019-06" db="EMBL/GenBank/DDBJ databases">
        <title>Whole genome shotgun sequence of Corynebacterium flavescens NBRC 14136.</title>
        <authorList>
            <person name="Hosoyama A."/>
            <person name="Uohara A."/>
            <person name="Ohji S."/>
            <person name="Ichikawa N."/>
        </authorList>
    </citation>
    <scope>NUCLEOTIDE SEQUENCE [LARGE SCALE GENOMIC DNA]</scope>
    <source>
        <strain evidence="7 9">NBRC 14136</strain>
    </source>
</reference>
<dbReference type="GO" id="GO:0030001">
    <property type="term" value="P:metal ion transport"/>
    <property type="evidence" value="ECO:0007669"/>
    <property type="project" value="InterPro"/>
</dbReference>
<proteinExistence type="predicted"/>
<dbReference type="Pfam" id="PF01297">
    <property type="entry name" value="ZnuA"/>
    <property type="match status" value="1"/>
</dbReference>
<gene>
    <name evidence="7" type="ORF">CFL01nite_04890</name>
    <name evidence="6" type="ORF">CFLV_10965</name>
</gene>
<dbReference type="PANTHER" id="PTHR42953:SF1">
    <property type="entry name" value="METAL-BINDING PROTEIN HI_0362-RELATED"/>
    <property type="match status" value="1"/>
</dbReference>
<dbReference type="RefSeq" id="WP_075730550.1">
    <property type="nucleotide sequence ID" value="NZ_BJNB01000004.1"/>
</dbReference>
<feature type="signal peptide" evidence="5">
    <location>
        <begin position="1"/>
        <end position="29"/>
    </location>
</feature>
<reference evidence="6 8" key="1">
    <citation type="submission" date="2014-08" db="EMBL/GenBank/DDBJ databases">
        <title>Complete genome sequence of Corynebacterium flavescens OJ8(T)(=DSM 20296(T)), isolated from cheese.</title>
        <authorList>
            <person name="Ruckert C."/>
            <person name="Albersmeier A."/>
            <person name="Winkler A."/>
            <person name="Kalinowski J."/>
        </authorList>
    </citation>
    <scope>NUCLEOTIDE SEQUENCE [LARGE SCALE GENOMIC DNA]</scope>
    <source>
        <strain evidence="6 8">OJ8</strain>
    </source>
</reference>
<dbReference type="STRING" id="28028.CFLV_10965"/>
<dbReference type="GO" id="GO:0030313">
    <property type="term" value="C:cell envelope"/>
    <property type="evidence" value="ECO:0007669"/>
    <property type="project" value="UniProtKB-SubCell"/>
</dbReference>
<evidence type="ECO:0000313" key="9">
    <source>
        <dbReference type="Proteomes" id="UP000315353"/>
    </source>
</evidence>
<keyword evidence="4 5" id="KW-0732">Signal</keyword>
<dbReference type="InterPro" id="IPR006127">
    <property type="entry name" value="ZnuA-like"/>
</dbReference>
<accession>A0A1L7CP47</accession>
<dbReference type="Proteomes" id="UP000315353">
    <property type="component" value="Unassembled WGS sequence"/>
</dbReference>
<comment type="subcellular location">
    <subcellularLocation>
        <location evidence="1">Cell envelope</location>
    </subcellularLocation>
</comment>
<dbReference type="EMBL" id="CP009246">
    <property type="protein sequence ID" value="APT87622.1"/>
    <property type="molecule type" value="Genomic_DNA"/>
</dbReference>
<evidence type="ECO:0000313" key="7">
    <source>
        <dbReference type="EMBL" id="GEB96994.1"/>
    </source>
</evidence>
<dbReference type="GeneID" id="82881201"/>
<keyword evidence="3" id="KW-0479">Metal-binding</keyword>
<evidence type="ECO:0000256" key="2">
    <source>
        <dbReference type="ARBA" id="ARBA00022448"/>
    </source>
</evidence>
<dbReference type="PROSITE" id="PS51257">
    <property type="entry name" value="PROKAR_LIPOPROTEIN"/>
    <property type="match status" value="1"/>
</dbReference>
<evidence type="ECO:0000256" key="1">
    <source>
        <dbReference type="ARBA" id="ARBA00004196"/>
    </source>
</evidence>
<dbReference type="InterPro" id="IPR050492">
    <property type="entry name" value="Bact_metal-bind_prot9"/>
</dbReference>
<evidence type="ECO:0000256" key="4">
    <source>
        <dbReference type="ARBA" id="ARBA00022729"/>
    </source>
</evidence>
<organism evidence="6 8">
    <name type="scientific">Corynebacterium flavescens</name>
    <dbReference type="NCBI Taxonomy" id="28028"/>
    <lineage>
        <taxon>Bacteria</taxon>
        <taxon>Bacillati</taxon>
        <taxon>Actinomycetota</taxon>
        <taxon>Actinomycetes</taxon>
        <taxon>Mycobacteriales</taxon>
        <taxon>Corynebacteriaceae</taxon>
        <taxon>Corynebacterium</taxon>
    </lineage>
</organism>
<protein>
    <submittedName>
        <fullName evidence="7">ABC transporter periplasmic component</fullName>
    </submittedName>
    <submittedName>
        <fullName evidence="6">ABC transporter substrate-binding protein</fullName>
    </submittedName>
</protein>
<dbReference type="SUPFAM" id="SSF53807">
    <property type="entry name" value="Helical backbone' metal receptor"/>
    <property type="match status" value="1"/>
</dbReference>
<dbReference type="Gene3D" id="3.40.50.1980">
    <property type="entry name" value="Nitrogenase molybdenum iron protein domain"/>
    <property type="match status" value="2"/>
</dbReference>
<dbReference type="AlphaFoldDB" id="A0A1L7CP47"/>
<dbReference type="Proteomes" id="UP000185479">
    <property type="component" value="Chromosome"/>
</dbReference>
<dbReference type="OrthoDB" id="5296019at2"/>
<keyword evidence="2" id="KW-0813">Transport</keyword>
<feature type="chain" id="PRO_5044061015" evidence="5">
    <location>
        <begin position="30"/>
        <end position="329"/>
    </location>
</feature>
<sequence length="329" mass="35518">MNITRPRYLRPAAALLTGGALLFATACSAGSSSTPSDSAASADKDKTINIVASTSIWADVAKAVADTANGVTVNVDPIVKGNSVDPHHFEPTAADIARANDADVLIVNGGGYDSWIYQAVSDQDHIISALPLTDHGKLDDEPDVVTPQEAKDITKQDPSKITNIEGNEHIWYDSAAIEKVATEVEDLINDKDPEAGATRQPLVDKMEALRGRVEELPKLNYAQTEPIADYIMKYTPATDVTPEGFRKATISEGEPTAADLARFLEVINEGKVDLLIYNPQTETDISQRIHDAAEEKNIPIVEIAETPSEETSFLDYYSGVIDSLQKVKA</sequence>
<dbReference type="KEGG" id="cfc:CFLV_10965"/>
<evidence type="ECO:0000256" key="3">
    <source>
        <dbReference type="ARBA" id="ARBA00022723"/>
    </source>
</evidence>
<dbReference type="GO" id="GO:0046872">
    <property type="term" value="F:metal ion binding"/>
    <property type="evidence" value="ECO:0007669"/>
    <property type="project" value="UniProtKB-KW"/>
</dbReference>
<dbReference type="EMBL" id="BJNB01000004">
    <property type="protein sequence ID" value="GEB96994.1"/>
    <property type="molecule type" value="Genomic_DNA"/>
</dbReference>